<keyword evidence="7" id="KW-1015">Disulfide bond</keyword>
<keyword evidence="6" id="KW-0044">Antibiotic</keyword>
<dbReference type="SMART" id="SM00048">
    <property type="entry name" value="DEFSN"/>
    <property type="match status" value="1"/>
</dbReference>
<evidence type="ECO:0000256" key="7">
    <source>
        <dbReference type="ARBA" id="ARBA00023157"/>
    </source>
</evidence>
<protein>
    <recommendedName>
        <fullName evidence="9">Mammalian defensins domain-containing protein</fullName>
    </recommendedName>
</protein>
<evidence type="ECO:0000256" key="5">
    <source>
        <dbReference type="ARBA" id="ARBA00022940"/>
    </source>
</evidence>
<dbReference type="Proteomes" id="UP000694564">
    <property type="component" value="Chromosome 5"/>
</dbReference>
<keyword evidence="5" id="KW-0211">Defensin</keyword>
<evidence type="ECO:0000313" key="11">
    <source>
        <dbReference type="Proteomes" id="UP000694564"/>
    </source>
</evidence>
<feature type="chain" id="PRO_5034398836" description="Mammalian defensins domain-containing protein" evidence="8">
    <location>
        <begin position="31"/>
        <end position="98"/>
    </location>
</feature>
<organism evidence="10 11">
    <name type="scientific">Sciurus vulgaris</name>
    <name type="common">Eurasian red squirrel</name>
    <dbReference type="NCBI Taxonomy" id="55149"/>
    <lineage>
        <taxon>Eukaryota</taxon>
        <taxon>Metazoa</taxon>
        <taxon>Chordata</taxon>
        <taxon>Craniata</taxon>
        <taxon>Vertebrata</taxon>
        <taxon>Euteleostomi</taxon>
        <taxon>Mammalia</taxon>
        <taxon>Eutheria</taxon>
        <taxon>Euarchontoglires</taxon>
        <taxon>Glires</taxon>
        <taxon>Rodentia</taxon>
        <taxon>Sciuromorpha</taxon>
        <taxon>Sciuridae</taxon>
        <taxon>Sciurinae</taxon>
        <taxon>Sciurini</taxon>
        <taxon>Sciurus</taxon>
    </lineage>
</organism>
<comment type="similarity">
    <text evidence="2">Belongs to the alpha-defensin family.</text>
</comment>
<evidence type="ECO:0000256" key="8">
    <source>
        <dbReference type="SAM" id="SignalP"/>
    </source>
</evidence>
<dbReference type="Pfam" id="PF00323">
    <property type="entry name" value="Defensin_1"/>
    <property type="match status" value="1"/>
</dbReference>
<reference evidence="10" key="2">
    <citation type="submission" date="2025-09" db="UniProtKB">
        <authorList>
            <consortium name="Ensembl"/>
        </authorList>
    </citation>
    <scope>IDENTIFICATION</scope>
</reference>
<accession>A0A8D2CMT5</accession>
<evidence type="ECO:0000259" key="9">
    <source>
        <dbReference type="PROSITE" id="PS00269"/>
    </source>
</evidence>
<dbReference type="GO" id="GO:0042742">
    <property type="term" value="P:defense response to bacterium"/>
    <property type="evidence" value="ECO:0007669"/>
    <property type="project" value="UniProtKB-KW"/>
</dbReference>
<evidence type="ECO:0000256" key="3">
    <source>
        <dbReference type="ARBA" id="ARBA00022525"/>
    </source>
</evidence>
<keyword evidence="4" id="KW-0929">Antimicrobial</keyword>
<evidence type="ECO:0000256" key="1">
    <source>
        <dbReference type="ARBA" id="ARBA00004613"/>
    </source>
</evidence>
<dbReference type="SUPFAM" id="SSF57392">
    <property type="entry name" value="Defensin-like"/>
    <property type="match status" value="1"/>
</dbReference>
<proteinExistence type="inferred from homology"/>
<sequence length="98" mass="10979">TETLSLPQTLRLLLLRTPLRFCCLCLGCHGHDITTQVHEDTDESLKGRGGCEMDSEPGLAQSLKAGVFCRCRRPNCEFLERTAGACRLNGVYYRLCCR</sequence>
<dbReference type="Ensembl" id="ENSSVLT00005007210.1">
    <property type="protein sequence ID" value="ENSSVLP00005006465.1"/>
    <property type="gene ID" value="ENSSVLG00005005267.1"/>
</dbReference>
<dbReference type="GO" id="GO:0005576">
    <property type="term" value="C:extracellular region"/>
    <property type="evidence" value="ECO:0007669"/>
    <property type="project" value="UniProtKB-SubCell"/>
</dbReference>
<keyword evidence="8" id="KW-0732">Signal</keyword>
<keyword evidence="3" id="KW-0964">Secreted</keyword>
<dbReference type="AlphaFoldDB" id="A0A8D2CMT5"/>
<reference evidence="10" key="1">
    <citation type="submission" date="2025-08" db="UniProtKB">
        <authorList>
            <consortium name="Ensembl"/>
        </authorList>
    </citation>
    <scope>IDENTIFICATION</scope>
</reference>
<dbReference type="PROSITE" id="PS00269">
    <property type="entry name" value="DEFENSIN"/>
    <property type="match status" value="1"/>
</dbReference>
<keyword evidence="11" id="KW-1185">Reference proteome</keyword>
<evidence type="ECO:0000313" key="10">
    <source>
        <dbReference type="Ensembl" id="ENSSVLP00005006465.1"/>
    </source>
</evidence>
<name>A0A8D2CMT5_SCIVU</name>
<dbReference type="InterPro" id="IPR006081">
    <property type="entry name" value="Alpha-defensin_C"/>
</dbReference>
<feature type="domain" description="Mammalian defensins" evidence="9">
    <location>
        <begin position="69"/>
        <end position="97"/>
    </location>
</feature>
<feature type="signal peptide" evidence="8">
    <location>
        <begin position="1"/>
        <end position="30"/>
    </location>
</feature>
<evidence type="ECO:0000256" key="2">
    <source>
        <dbReference type="ARBA" id="ARBA00006519"/>
    </source>
</evidence>
<evidence type="ECO:0000256" key="4">
    <source>
        <dbReference type="ARBA" id="ARBA00022529"/>
    </source>
</evidence>
<evidence type="ECO:0000256" key="6">
    <source>
        <dbReference type="ARBA" id="ARBA00023022"/>
    </source>
</evidence>
<comment type="subcellular location">
    <subcellularLocation>
        <location evidence="1">Secreted</location>
    </subcellularLocation>
</comment>
<dbReference type="InterPro" id="IPR006080">
    <property type="entry name" value="Beta/alpha-defensin_C"/>
</dbReference>